<name>A0ABT1R1J4_9HYPH</name>
<gene>
    <name evidence="3" type="ORF">GB927_003275</name>
</gene>
<comment type="caution">
    <text evidence="3">The sequence shown here is derived from an EMBL/GenBank/DDBJ whole genome shotgun (WGS) entry which is preliminary data.</text>
</comment>
<accession>A0ABT1R1J4</accession>
<feature type="domain" description="Fumarylacetoacetase-like C-terminal" evidence="2">
    <location>
        <begin position="31"/>
        <end position="231"/>
    </location>
</feature>
<dbReference type="RefSeq" id="WP_256115137.1">
    <property type="nucleotide sequence ID" value="NZ_WHSB02000001.1"/>
</dbReference>
<evidence type="ECO:0000256" key="1">
    <source>
        <dbReference type="ARBA" id="ARBA00022723"/>
    </source>
</evidence>
<evidence type="ECO:0000313" key="3">
    <source>
        <dbReference type="EMBL" id="MCQ4629044.1"/>
    </source>
</evidence>
<dbReference type="GO" id="GO:0016787">
    <property type="term" value="F:hydrolase activity"/>
    <property type="evidence" value="ECO:0007669"/>
    <property type="project" value="UniProtKB-KW"/>
</dbReference>
<evidence type="ECO:0000259" key="2">
    <source>
        <dbReference type="Pfam" id="PF01557"/>
    </source>
</evidence>
<dbReference type="EMBL" id="WHSB02000001">
    <property type="protein sequence ID" value="MCQ4629044.1"/>
    <property type="molecule type" value="Genomic_DNA"/>
</dbReference>
<protein>
    <submittedName>
        <fullName evidence="3">Fumarylacetoacetate hydrolase family protein</fullName>
    </submittedName>
</protein>
<keyword evidence="3" id="KW-0378">Hydrolase</keyword>
<organism evidence="3 4">
    <name type="scientific">Shinella lacus</name>
    <dbReference type="NCBI Taxonomy" id="2654216"/>
    <lineage>
        <taxon>Bacteria</taxon>
        <taxon>Pseudomonadati</taxon>
        <taxon>Pseudomonadota</taxon>
        <taxon>Alphaproteobacteria</taxon>
        <taxon>Hyphomicrobiales</taxon>
        <taxon>Rhizobiaceae</taxon>
        <taxon>Shinella</taxon>
    </lineage>
</organism>
<dbReference type="Gene3D" id="3.90.850.10">
    <property type="entry name" value="Fumarylacetoacetase-like, C-terminal domain"/>
    <property type="match status" value="1"/>
</dbReference>
<dbReference type="InterPro" id="IPR011234">
    <property type="entry name" value="Fumarylacetoacetase-like_C"/>
</dbReference>
<proteinExistence type="predicted"/>
<dbReference type="Pfam" id="PF01557">
    <property type="entry name" value="FAA_hydrolase"/>
    <property type="match status" value="1"/>
</dbReference>
<evidence type="ECO:0000313" key="4">
    <source>
        <dbReference type="Proteomes" id="UP000996601"/>
    </source>
</evidence>
<dbReference type="PANTHER" id="PTHR11820">
    <property type="entry name" value="ACYLPYRUVASE"/>
    <property type="match status" value="1"/>
</dbReference>
<dbReference type="Proteomes" id="UP000996601">
    <property type="component" value="Unassembled WGS sequence"/>
</dbReference>
<dbReference type="SUPFAM" id="SSF56529">
    <property type="entry name" value="FAH"/>
    <property type="match status" value="1"/>
</dbReference>
<keyword evidence="1" id="KW-0479">Metal-binding</keyword>
<keyword evidence="4" id="KW-1185">Reference proteome</keyword>
<sequence length="235" mass="25471">MSSAEKFVVDLGERPSLPVSGGEGRYPVRRIYCIGRNYVAHVEEMGGDPKLDFPIVFQKPTDSIEQDGAILPYPTMTDNYHYELELVVAMKSGGYNIPVEQALDHVYGYAVGLDMTRRSVNGQSDRPNQPWELGKAFDNSCPVGTIHPVEQVGHVDTGAIRLTVNGDAKQDSDLALMIWRTPEIISNLSRYFALQAGDIILTGTPNGVGPVVPGDVLVGSIDKLGSLSVTISDPV</sequence>
<dbReference type="InterPro" id="IPR036663">
    <property type="entry name" value="Fumarylacetoacetase_C_sf"/>
</dbReference>
<reference evidence="3" key="1">
    <citation type="submission" date="2021-07" db="EMBL/GenBank/DDBJ databases">
        <title>Shinella sp. nov., a novel member of the genus Shinella from water.</title>
        <authorList>
            <person name="Deng Y."/>
        </authorList>
    </citation>
    <scope>NUCLEOTIDE SEQUENCE</scope>
    <source>
        <strain evidence="3">CPCC 100929</strain>
    </source>
</reference>
<dbReference type="PANTHER" id="PTHR11820:SF90">
    <property type="entry name" value="FLUTATHIONE S-TRANSFERASE"/>
    <property type="match status" value="1"/>
</dbReference>